<dbReference type="InterPro" id="IPR055438">
    <property type="entry name" value="AstE_AspA_cat"/>
</dbReference>
<comment type="similarity">
    <text evidence="5">Belongs to the peptidase M14 family.</text>
</comment>
<protein>
    <submittedName>
        <fullName evidence="7">Gamma-D-glutamyl-meso-diaminopimelate amidase</fullName>
    </submittedName>
</protein>
<keyword evidence="2" id="KW-0479">Metal-binding</keyword>
<dbReference type="PROSITE" id="PS52035">
    <property type="entry name" value="PEPTIDASE_M14"/>
    <property type="match status" value="1"/>
</dbReference>
<evidence type="ECO:0000313" key="7">
    <source>
        <dbReference type="EMBL" id="GAL34644.1"/>
    </source>
</evidence>
<evidence type="ECO:0000313" key="8">
    <source>
        <dbReference type="Proteomes" id="UP000029224"/>
    </source>
</evidence>
<accession>A0A090T7B7</accession>
<proteinExistence type="inferred from homology"/>
<evidence type="ECO:0000256" key="2">
    <source>
        <dbReference type="ARBA" id="ARBA00022723"/>
    </source>
</evidence>
<dbReference type="Pfam" id="PF24827">
    <property type="entry name" value="AstE_AspA_cat"/>
    <property type="match status" value="1"/>
</dbReference>
<dbReference type="GO" id="GO:0008270">
    <property type="term" value="F:zinc ion binding"/>
    <property type="evidence" value="ECO:0007669"/>
    <property type="project" value="InterPro"/>
</dbReference>
<sequence>MDNNTLRRRSDRAAFEINPQQYGQSALGAPLLYFPAQKGGGNRGLIIAGTHGDETAAIVALSCALRSIEAKTLKHDVIVSINPDGNQLGTRANANKVDLNRAFPTKNWRANGDVYRWSTRCDVRDVSVSTGVFSPREPEVSHLIELIHKRAPTFIVSFHDPLACIDDPDNTELAHWLAGKFKLPQVSDVGYDTPGSFGTWCKEHNISCVTVELPPVSNDQAIEDYLMPMVELLQK</sequence>
<keyword evidence="3" id="KW-0378">Hydrolase</keyword>
<dbReference type="GO" id="GO:0004181">
    <property type="term" value="F:metallocarboxypeptidase activity"/>
    <property type="evidence" value="ECO:0007669"/>
    <property type="project" value="InterPro"/>
</dbReference>
<organism evidence="7 8">
    <name type="scientific">Vibrio maritimus</name>
    <dbReference type="NCBI Taxonomy" id="990268"/>
    <lineage>
        <taxon>Bacteria</taxon>
        <taxon>Pseudomonadati</taxon>
        <taxon>Pseudomonadota</taxon>
        <taxon>Gammaproteobacteria</taxon>
        <taxon>Vibrionales</taxon>
        <taxon>Vibrionaceae</taxon>
        <taxon>Vibrio</taxon>
    </lineage>
</organism>
<dbReference type="AlphaFoldDB" id="A0A090T7B7"/>
<comment type="cofactor">
    <cofactor evidence="1">
        <name>Zn(2+)</name>
        <dbReference type="ChEBI" id="CHEBI:29105"/>
    </cofactor>
</comment>
<dbReference type="InterPro" id="IPR000834">
    <property type="entry name" value="Peptidase_M14"/>
</dbReference>
<keyword evidence="4" id="KW-0862">Zinc</keyword>
<evidence type="ECO:0000256" key="5">
    <source>
        <dbReference type="PROSITE-ProRule" id="PRU01379"/>
    </source>
</evidence>
<comment type="caution">
    <text evidence="7">The sequence shown here is derived from an EMBL/GenBank/DDBJ whole genome shotgun (WGS) entry which is preliminary data.</text>
</comment>
<dbReference type="OrthoDB" id="9779324at2"/>
<dbReference type="Proteomes" id="UP000029224">
    <property type="component" value="Unassembled WGS sequence"/>
</dbReference>
<evidence type="ECO:0000259" key="6">
    <source>
        <dbReference type="PROSITE" id="PS52035"/>
    </source>
</evidence>
<dbReference type="GO" id="GO:0016788">
    <property type="term" value="F:hydrolase activity, acting on ester bonds"/>
    <property type="evidence" value="ECO:0007669"/>
    <property type="project" value="InterPro"/>
</dbReference>
<dbReference type="MEROPS" id="M14.034"/>
<evidence type="ECO:0000256" key="1">
    <source>
        <dbReference type="ARBA" id="ARBA00001947"/>
    </source>
</evidence>
<name>A0A090T7B7_9VIBR</name>
<dbReference type="NCBIfam" id="NF007897">
    <property type="entry name" value="PRK10602.1"/>
    <property type="match status" value="1"/>
</dbReference>
<dbReference type="EMBL" id="BBMT01000005">
    <property type="protein sequence ID" value="GAL34644.1"/>
    <property type="molecule type" value="Genomic_DNA"/>
</dbReference>
<gene>
    <name evidence="7" type="ORF">JCM19240_4194</name>
</gene>
<dbReference type="GO" id="GO:0006508">
    <property type="term" value="P:proteolysis"/>
    <property type="evidence" value="ECO:0007669"/>
    <property type="project" value="InterPro"/>
</dbReference>
<evidence type="ECO:0000256" key="4">
    <source>
        <dbReference type="ARBA" id="ARBA00022833"/>
    </source>
</evidence>
<keyword evidence="8" id="KW-1185">Reference proteome</keyword>
<feature type="active site" description="Proton donor/acceptor" evidence="5">
    <location>
        <position position="212"/>
    </location>
</feature>
<reference evidence="7 8" key="2">
    <citation type="submission" date="2014-09" db="EMBL/GenBank/DDBJ databases">
        <authorList>
            <consortium name="NBRP consortium"/>
            <person name="Sawabe T."/>
            <person name="Meirelles P."/>
            <person name="Nakanishi M."/>
            <person name="Sayaka M."/>
            <person name="Hattori M."/>
            <person name="Ohkuma M."/>
        </authorList>
    </citation>
    <scope>NUCLEOTIDE SEQUENCE [LARGE SCALE GENOMIC DNA]</scope>
    <source>
        <strain evidence="7 8">JCM 19240</strain>
    </source>
</reference>
<evidence type="ECO:0000256" key="3">
    <source>
        <dbReference type="ARBA" id="ARBA00022801"/>
    </source>
</evidence>
<dbReference type="Gene3D" id="3.40.630.10">
    <property type="entry name" value="Zn peptidases"/>
    <property type="match status" value="1"/>
</dbReference>
<reference evidence="7 8" key="1">
    <citation type="submission" date="2014-09" db="EMBL/GenBank/DDBJ databases">
        <title>Vibrio maritimus JCM 19240. (C210) whole genome shotgun sequence.</title>
        <authorList>
            <person name="Sawabe T."/>
            <person name="Meirelles P."/>
            <person name="Nakanishi M."/>
            <person name="Sayaka M."/>
            <person name="Hattori M."/>
            <person name="Ohkuma M."/>
        </authorList>
    </citation>
    <scope>NUCLEOTIDE SEQUENCE [LARGE SCALE GENOMIC DNA]</scope>
    <source>
        <strain evidence="7 8">JCM 19240</strain>
    </source>
</reference>
<dbReference type="SUPFAM" id="SSF53187">
    <property type="entry name" value="Zn-dependent exopeptidases"/>
    <property type="match status" value="1"/>
</dbReference>
<feature type="domain" description="Peptidase M14" evidence="6">
    <location>
        <begin position="1"/>
        <end position="235"/>
    </location>
</feature>